<evidence type="ECO:0000313" key="1">
    <source>
        <dbReference type="EMBL" id="SDM72644.1"/>
    </source>
</evidence>
<name>A0A1G9VKC4_9FIRM</name>
<dbReference type="AlphaFoldDB" id="A0A1G9VKC4"/>
<dbReference type="RefSeq" id="WP_091649906.1">
    <property type="nucleotide sequence ID" value="NZ_FNHQ01000012.1"/>
</dbReference>
<sequence length="99" mass="11536">MSVLDNFVEEMLKQEVPKAALIDRMLRGLRKERMPQFNVPPSKYTFESNLHGLMYDYQNGCVTISYKVANSVYPDLTISFNTFRVILEGLAVCIRKQKW</sequence>
<accession>A0A1G9VKC4</accession>
<reference evidence="1 2" key="1">
    <citation type="submission" date="2016-10" db="EMBL/GenBank/DDBJ databases">
        <authorList>
            <person name="de Groot N.N."/>
        </authorList>
    </citation>
    <scope>NUCLEOTIDE SEQUENCE [LARGE SCALE GENOMIC DNA]</scope>
    <source>
        <strain evidence="1 2">DSM 16981</strain>
    </source>
</reference>
<organism evidence="1 2">
    <name type="scientific">Megasphaera paucivorans</name>
    <dbReference type="NCBI Taxonomy" id="349095"/>
    <lineage>
        <taxon>Bacteria</taxon>
        <taxon>Bacillati</taxon>
        <taxon>Bacillota</taxon>
        <taxon>Negativicutes</taxon>
        <taxon>Veillonellales</taxon>
        <taxon>Veillonellaceae</taxon>
        <taxon>Megasphaera</taxon>
    </lineage>
</organism>
<keyword evidence="2" id="KW-1185">Reference proteome</keyword>
<dbReference type="EMBL" id="FNHQ01000012">
    <property type="protein sequence ID" value="SDM72644.1"/>
    <property type="molecule type" value="Genomic_DNA"/>
</dbReference>
<dbReference type="Proteomes" id="UP000199309">
    <property type="component" value="Unassembled WGS sequence"/>
</dbReference>
<evidence type="ECO:0000313" key="2">
    <source>
        <dbReference type="Proteomes" id="UP000199309"/>
    </source>
</evidence>
<gene>
    <name evidence="1" type="ORF">SAMN05660299_01436</name>
</gene>
<proteinExistence type="predicted"/>
<dbReference type="OrthoDB" id="1622916at2"/>
<protein>
    <submittedName>
        <fullName evidence="1">Uncharacterized protein</fullName>
    </submittedName>
</protein>
<dbReference type="STRING" id="349095.SAMN05660299_01436"/>